<sequence length="725" mass="77230">MSAPRMVAALVGGSLLFAGAAAPAAFAAGGATAEAAPPRASVDGGRHIGAQTVTLTAEADAEIRYTLDGTTPTPRSPLYTEPLRIDETSTLTAVAYTDDGRSAPLLEGYFIKADEEPLAQFAVMSDIHLSSDRPDLVAKWETYFDALARIAPEPDAIISNGDQINDNYYNSAADHRFPRAMLEQNLARTGMDDTQVLLSFGNHDDYVQRMAAEYPADWFPQETENGGYYQTEIAGFPAFIVNTERWNSTQASWLYGRLSSLTADPETAGSPIFVFGHRPLPATVWDGAQSSNSGLRSNLADFPQVVYFSGHSHLNINDERSIHQDAFTSVNDGSMSYGETDSVYQSFGNGLVKNATLASAQSVLVEVYDDRVEIDRINYAADEGRTYDENGVWGFQKNPPFASTGTVAGPTWVIARGADGAATKAAFTYTAANRNAVAPVWADAAEPTVRRTDDGLVLRLPQAQDDQYVKSYSLVLNDVTAGEPANFLTARDRINAQYTQMPRPDVLQIPLGLRAGNSVTGPIDRELTLGHVYEATLVAYDSYGNAAEPRSFRFVAGALDRVALDAALAEAEEIAATVRRVLGEELESGTADLGIHIADPAAALAALAELDEAVSQAPTEIPADAPSGPSQDAVDALAVHISALSDGIADHLVAVDRAGLADALAAAGDTVAAVRGKAPWKRALVDAYAHADALRTTLNVSQTRLDAATDDLEAALAHYLAKIDD</sequence>
<dbReference type="InterPro" id="IPR004843">
    <property type="entry name" value="Calcineurin-like_PHP"/>
</dbReference>
<dbReference type="AlphaFoldDB" id="A0A939DX17"/>
<reference evidence="4" key="1">
    <citation type="submission" date="2020-12" db="EMBL/GenBank/DDBJ databases">
        <title>PHA producing bacteria isolated from mangrove.</title>
        <authorList>
            <person name="Zheng W."/>
            <person name="Yu S."/>
            <person name="Huang Y."/>
        </authorList>
    </citation>
    <scope>NUCLEOTIDE SEQUENCE</scope>
    <source>
        <strain evidence="4">GN8-5</strain>
    </source>
</reference>
<feature type="chain" id="PRO_5036806350" evidence="1">
    <location>
        <begin position="28"/>
        <end position="725"/>
    </location>
</feature>
<comment type="caution">
    <text evidence="4">The sequence shown here is derived from an EMBL/GenBank/DDBJ whole genome shotgun (WGS) entry which is preliminary data.</text>
</comment>
<dbReference type="Pfam" id="PF13290">
    <property type="entry name" value="CHB_HEX_C_1"/>
    <property type="match status" value="1"/>
</dbReference>
<dbReference type="InterPro" id="IPR059177">
    <property type="entry name" value="GH29D-like_dom"/>
</dbReference>
<proteinExistence type="predicted"/>
<protein>
    <submittedName>
        <fullName evidence="4">Chitobiase/beta-hexosaminidase C-terminal domain-containing protein</fullName>
    </submittedName>
</protein>
<evidence type="ECO:0000313" key="4">
    <source>
        <dbReference type="EMBL" id="MBN8205618.1"/>
    </source>
</evidence>
<evidence type="ECO:0000313" key="5">
    <source>
        <dbReference type="Proteomes" id="UP000664385"/>
    </source>
</evidence>
<dbReference type="EMBL" id="JAEMWU010000001">
    <property type="protein sequence ID" value="MBN8205618.1"/>
    <property type="molecule type" value="Genomic_DNA"/>
</dbReference>
<organism evidence="4 5">
    <name type="scientific">Microbacterium esteraromaticum</name>
    <dbReference type="NCBI Taxonomy" id="57043"/>
    <lineage>
        <taxon>Bacteria</taxon>
        <taxon>Bacillati</taxon>
        <taxon>Actinomycetota</taxon>
        <taxon>Actinomycetes</taxon>
        <taxon>Micrococcales</taxon>
        <taxon>Microbacteriaceae</taxon>
        <taxon>Microbacterium</taxon>
    </lineage>
</organism>
<evidence type="ECO:0000256" key="1">
    <source>
        <dbReference type="SAM" id="SignalP"/>
    </source>
</evidence>
<dbReference type="GO" id="GO:0016787">
    <property type="term" value="F:hydrolase activity"/>
    <property type="evidence" value="ECO:0007669"/>
    <property type="project" value="InterPro"/>
</dbReference>
<dbReference type="InterPro" id="IPR029052">
    <property type="entry name" value="Metallo-depent_PP-like"/>
</dbReference>
<evidence type="ECO:0000259" key="2">
    <source>
        <dbReference type="Pfam" id="PF00149"/>
    </source>
</evidence>
<feature type="domain" description="GH29D-like beta-sandwich" evidence="3">
    <location>
        <begin position="44"/>
        <end position="102"/>
    </location>
</feature>
<keyword evidence="1" id="KW-0732">Signal</keyword>
<name>A0A939DX17_9MICO</name>
<feature type="signal peptide" evidence="1">
    <location>
        <begin position="1"/>
        <end position="27"/>
    </location>
</feature>
<gene>
    <name evidence="4" type="ORF">JF543_06550</name>
</gene>
<evidence type="ECO:0000259" key="3">
    <source>
        <dbReference type="Pfam" id="PF13290"/>
    </source>
</evidence>
<dbReference type="Proteomes" id="UP000664385">
    <property type="component" value="Unassembled WGS sequence"/>
</dbReference>
<dbReference type="SUPFAM" id="SSF56300">
    <property type="entry name" value="Metallo-dependent phosphatases"/>
    <property type="match status" value="1"/>
</dbReference>
<dbReference type="Gene3D" id="3.60.21.10">
    <property type="match status" value="1"/>
</dbReference>
<dbReference type="Pfam" id="PF00149">
    <property type="entry name" value="Metallophos"/>
    <property type="match status" value="1"/>
</dbReference>
<accession>A0A939DX17</accession>
<dbReference type="RefSeq" id="WP_206823340.1">
    <property type="nucleotide sequence ID" value="NZ_JAEMWU010000001.1"/>
</dbReference>
<feature type="domain" description="Calcineurin-like phosphoesterase" evidence="2">
    <location>
        <begin position="121"/>
        <end position="313"/>
    </location>
</feature>